<dbReference type="Proteomes" id="UP000594121">
    <property type="component" value="Chromosome"/>
</dbReference>
<feature type="transmembrane region" description="Helical" evidence="1">
    <location>
        <begin position="365"/>
        <end position="388"/>
    </location>
</feature>
<feature type="transmembrane region" description="Helical" evidence="1">
    <location>
        <begin position="487"/>
        <end position="504"/>
    </location>
</feature>
<feature type="transmembrane region" description="Helical" evidence="1">
    <location>
        <begin position="68"/>
        <end position="93"/>
    </location>
</feature>
<gene>
    <name evidence="2" type="ORF">IG193_04335</name>
</gene>
<evidence type="ECO:0000313" key="3">
    <source>
        <dbReference type="Proteomes" id="UP000594121"/>
    </source>
</evidence>
<feature type="transmembrane region" description="Helical" evidence="1">
    <location>
        <begin position="460"/>
        <end position="480"/>
    </location>
</feature>
<dbReference type="KEGG" id="thel:IG193_04335"/>
<accession>A0A7L9FIM3</accession>
<feature type="transmembrane region" description="Helical" evidence="1">
    <location>
        <begin position="305"/>
        <end position="324"/>
    </location>
</feature>
<keyword evidence="1" id="KW-0472">Membrane</keyword>
<dbReference type="InParanoid" id="A0A7L9FIM3"/>
<evidence type="ECO:0000313" key="2">
    <source>
        <dbReference type="EMBL" id="QOJ79688.1"/>
    </source>
</evidence>
<feature type="transmembrane region" description="Helical" evidence="1">
    <location>
        <begin position="253"/>
        <end position="275"/>
    </location>
</feature>
<evidence type="ECO:0000256" key="1">
    <source>
        <dbReference type="SAM" id="Phobius"/>
    </source>
</evidence>
<proteinExistence type="predicted"/>
<reference evidence="2 3" key="1">
    <citation type="submission" date="2020-10" db="EMBL/GenBank/DDBJ databases">
        <title>Thermofilum lucidum 3507LT sp. nov. a novel member of Thermofilaceae family isolated from Chile hot spring, and proposal of description order Thermofilales.</title>
        <authorList>
            <person name="Zayulina K.S."/>
            <person name="Elcheninov A.G."/>
            <person name="Toshchakov S.V."/>
            <person name="Kublanov I.V."/>
        </authorList>
    </citation>
    <scope>NUCLEOTIDE SEQUENCE [LARGE SCALE GENOMIC DNA]</scope>
    <source>
        <strain evidence="2 3">3507LT</strain>
    </source>
</reference>
<dbReference type="RefSeq" id="WP_192819660.1">
    <property type="nucleotide sequence ID" value="NZ_CP062310.1"/>
</dbReference>
<dbReference type="EMBL" id="CP062310">
    <property type="protein sequence ID" value="QOJ79688.1"/>
    <property type="molecule type" value="Genomic_DNA"/>
</dbReference>
<feature type="transmembrane region" description="Helical" evidence="1">
    <location>
        <begin position="214"/>
        <end position="241"/>
    </location>
</feature>
<organism evidence="2 3">
    <name type="scientific">Infirmifilum lucidum</name>
    <dbReference type="NCBI Taxonomy" id="2776706"/>
    <lineage>
        <taxon>Archaea</taxon>
        <taxon>Thermoproteota</taxon>
        <taxon>Thermoprotei</taxon>
        <taxon>Thermofilales</taxon>
        <taxon>Thermofilaceae</taxon>
        <taxon>Infirmifilum</taxon>
    </lineage>
</organism>
<feature type="transmembrane region" description="Helical" evidence="1">
    <location>
        <begin position="17"/>
        <end position="37"/>
    </location>
</feature>
<feature type="transmembrane region" description="Helical" evidence="1">
    <location>
        <begin position="330"/>
        <end position="353"/>
    </location>
</feature>
<feature type="transmembrane region" description="Helical" evidence="1">
    <location>
        <begin position="120"/>
        <end position="141"/>
    </location>
</feature>
<name>A0A7L9FIM3_9CREN</name>
<dbReference type="AlphaFoldDB" id="A0A7L9FIM3"/>
<dbReference type="GeneID" id="59149097"/>
<keyword evidence="1" id="KW-1133">Transmembrane helix</keyword>
<feature type="transmembrane region" description="Helical" evidence="1">
    <location>
        <begin position="191"/>
        <end position="208"/>
    </location>
</feature>
<protein>
    <submittedName>
        <fullName evidence="2">Uncharacterized protein</fullName>
    </submittedName>
</protein>
<feature type="transmembrane region" description="Helical" evidence="1">
    <location>
        <begin position="281"/>
        <end position="298"/>
    </location>
</feature>
<feature type="transmembrane region" description="Helical" evidence="1">
    <location>
        <begin position="44"/>
        <end position="62"/>
    </location>
</feature>
<sequence length="505" mass="54061">MTSRRVLLVSCLRKVDYVFILGLSLLVTGLATRLYLWNGLNLEAPLLILLFPLTCALFAIAGKRGFNGQAALLASSLVAVLASPYIYLSVFMLEDYIRSGRISSPFVNDLVIKGGKLASVAIHALTFMVFLSALLLGNVLARRLLRSLKAEGVSNPVSLLSESANIRSWSVFGILVGVLAVLLAPGGSVDAYILAPLLVFIFLAPLPVQASLVFYWFLAYHLGVTVGVFEALLTLLVYTLAVGAGSDRGRGEIGSTLLAVAVSSLLLILVFFVLFGMLFPVYMAVFTVYIVLAAVLVVHSEGRGFATSPFVASYVLISALYPAITELRQISYPLAPLLVTSIPGILAGLYSNLLRPHDEECSYNAVIAISLAALPLSMVLLSASTVTITYPQPRVQATLFLPEVVVLVIAAAVTLLQRYLSGFLLNKGSRLFVPASITVLHPLGLVLASSLHSLLPQSTLLYLFLFLTASMVLKIVAFLGSTSLRDFNIMVVAGIGIGLLLRLLS</sequence>
<feature type="transmembrane region" description="Helical" evidence="1">
    <location>
        <begin position="166"/>
        <end position="184"/>
    </location>
</feature>
<keyword evidence="3" id="KW-1185">Reference proteome</keyword>
<feature type="transmembrane region" description="Helical" evidence="1">
    <location>
        <begin position="432"/>
        <end position="454"/>
    </location>
</feature>
<feature type="transmembrane region" description="Helical" evidence="1">
    <location>
        <begin position="400"/>
        <end position="420"/>
    </location>
</feature>
<keyword evidence="1" id="KW-0812">Transmembrane</keyword>